<evidence type="ECO:0008006" key="5">
    <source>
        <dbReference type="Google" id="ProtNLM"/>
    </source>
</evidence>
<comment type="caution">
    <text evidence="3">The sequence shown here is derived from an EMBL/GenBank/DDBJ whole genome shotgun (WGS) entry which is preliminary data.</text>
</comment>
<dbReference type="RefSeq" id="WP_115453778.1">
    <property type="nucleotide sequence ID" value="NZ_QNQT01000014.1"/>
</dbReference>
<accession>A0A3D8GKV2</accession>
<dbReference type="AlphaFoldDB" id="A0A3D8GKV2"/>
<feature type="region of interest" description="Disordered" evidence="1">
    <location>
        <begin position="146"/>
        <end position="169"/>
    </location>
</feature>
<feature type="transmembrane region" description="Helical" evidence="2">
    <location>
        <begin position="7"/>
        <end position="29"/>
    </location>
</feature>
<evidence type="ECO:0000256" key="2">
    <source>
        <dbReference type="SAM" id="Phobius"/>
    </source>
</evidence>
<dbReference type="OrthoDB" id="2810533at2"/>
<keyword evidence="4" id="KW-1185">Reference proteome</keyword>
<keyword evidence="2" id="KW-0812">Transmembrane</keyword>
<organism evidence="3 4">
    <name type="scientific">Neobacillus piezotolerans</name>
    <dbReference type="NCBI Taxonomy" id="2259171"/>
    <lineage>
        <taxon>Bacteria</taxon>
        <taxon>Bacillati</taxon>
        <taxon>Bacillota</taxon>
        <taxon>Bacilli</taxon>
        <taxon>Bacillales</taxon>
        <taxon>Bacillaceae</taxon>
        <taxon>Neobacillus</taxon>
    </lineage>
</organism>
<evidence type="ECO:0000256" key="1">
    <source>
        <dbReference type="SAM" id="MobiDB-lite"/>
    </source>
</evidence>
<reference evidence="3 4" key="1">
    <citation type="submission" date="2018-07" db="EMBL/GenBank/DDBJ databases">
        <title>Bacillus sp. YLB-04 draft genome sequence.</title>
        <authorList>
            <person name="Yu L."/>
            <person name="Tang X."/>
        </authorList>
    </citation>
    <scope>NUCLEOTIDE SEQUENCE [LARGE SCALE GENOMIC DNA]</scope>
    <source>
        <strain evidence="3 4">YLB-04</strain>
    </source>
</reference>
<name>A0A3D8GKV2_9BACI</name>
<dbReference type="Proteomes" id="UP000257144">
    <property type="component" value="Unassembled WGS sequence"/>
</dbReference>
<proteinExistence type="predicted"/>
<keyword evidence="2" id="KW-0472">Membrane</keyword>
<dbReference type="EMBL" id="QNQT01000014">
    <property type="protein sequence ID" value="RDU35038.1"/>
    <property type="molecule type" value="Genomic_DNA"/>
</dbReference>
<evidence type="ECO:0000313" key="4">
    <source>
        <dbReference type="Proteomes" id="UP000257144"/>
    </source>
</evidence>
<protein>
    <recommendedName>
        <fullName evidence="5">Type 4 fimbrial biogenesis protein PilX N-terminal domain-containing protein</fullName>
    </recommendedName>
</protein>
<sequence>MRNEKGYTLILVLIIITITMIFALSLSGLTLSTRAQLNKTDKINKATDLAEMGVTFYQGILTKHIAAANAEAAKEQSLFDTKFYNMLLGKLNVSLPAVEVDSSNNTFKINFKSMDKQSNSLIVTFESVGQSDTEISKVTGHFTIQKNATTNKEGQPKPSSSYYSKVETNPVNHDTSKTYKAKTLTYPSSTYFNKPVIIEGSRNLTVNGDTYFTNLSLQGAASITIVGDAIFENDIALTGNAYSICVYGNSYKLDSTKTKLIAYPLPNNSCAKPANNEWIFDPNSGTKVKY</sequence>
<keyword evidence="2" id="KW-1133">Transmembrane helix</keyword>
<gene>
    <name evidence="3" type="ORF">DRW41_19855</name>
</gene>
<evidence type="ECO:0000313" key="3">
    <source>
        <dbReference type="EMBL" id="RDU35038.1"/>
    </source>
</evidence>